<keyword evidence="1" id="KW-0805">Transcription regulation</keyword>
<organism evidence="5 6">
    <name type="scientific">Actinacidiphila guanduensis</name>
    <dbReference type="NCBI Taxonomy" id="310781"/>
    <lineage>
        <taxon>Bacteria</taxon>
        <taxon>Bacillati</taxon>
        <taxon>Actinomycetota</taxon>
        <taxon>Actinomycetes</taxon>
        <taxon>Kitasatosporales</taxon>
        <taxon>Streptomycetaceae</taxon>
        <taxon>Actinacidiphila</taxon>
    </lineage>
</organism>
<dbReference type="Proteomes" id="UP000199341">
    <property type="component" value="Unassembled WGS sequence"/>
</dbReference>
<keyword evidence="3" id="KW-0804">Transcription</keyword>
<sequence length="173" mass="18939">MECMPEALQNTPPGEEVITLAGAFADRDAWTAEGWCSIERALEVVGTRSAMILLREVYYGATRFEDLVRRTGLSEASTAGRLKQMVADGLLARRPYQEPGVRTRNEYVLTPRGRTLFPVVVALVEWGSSLKDKPSGVRLVHTGCGAPLVAGVRCEKGHDVSLPETEARLAREV</sequence>
<gene>
    <name evidence="5" type="ORF">SAMN05216259_104137</name>
</gene>
<evidence type="ECO:0000256" key="1">
    <source>
        <dbReference type="ARBA" id="ARBA00023015"/>
    </source>
</evidence>
<evidence type="ECO:0000256" key="3">
    <source>
        <dbReference type="ARBA" id="ARBA00023163"/>
    </source>
</evidence>
<accession>A0A1H0BCP1</accession>
<dbReference type="GO" id="GO:0003677">
    <property type="term" value="F:DNA binding"/>
    <property type="evidence" value="ECO:0007669"/>
    <property type="project" value="UniProtKB-KW"/>
</dbReference>
<dbReference type="SUPFAM" id="SSF46785">
    <property type="entry name" value="Winged helix' DNA-binding domain"/>
    <property type="match status" value="1"/>
</dbReference>
<name>A0A1H0BCP1_9ACTN</name>
<evidence type="ECO:0000259" key="4">
    <source>
        <dbReference type="PROSITE" id="PS51118"/>
    </source>
</evidence>
<evidence type="ECO:0000313" key="6">
    <source>
        <dbReference type="Proteomes" id="UP000199341"/>
    </source>
</evidence>
<dbReference type="InterPro" id="IPR036390">
    <property type="entry name" value="WH_DNA-bd_sf"/>
</dbReference>
<dbReference type="AlphaFoldDB" id="A0A1H0BCP1"/>
<dbReference type="PANTHER" id="PTHR33204">
    <property type="entry name" value="TRANSCRIPTIONAL REGULATOR, MARR FAMILY"/>
    <property type="match status" value="1"/>
</dbReference>
<dbReference type="InterPro" id="IPR002577">
    <property type="entry name" value="HTH_HxlR"/>
</dbReference>
<proteinExistence type="predicted"/>
<reference evidence="5 6" key="1">
    <citation type="submission" date="2016-10" db="EMBL/GenBank/DDBJ databases">
        <authorList>
            <person name="de Groot N.N."/>
        </authorList>
    </citation>
    <scope>NUCLEOTIDE SEQUENCE [LARGE SCALE GENOMIC DNA]</scope>
    <source>
        <strain evidence="5 6">CGMCC 4.2022</strain>
    </source>
</reference>
<dbReference type="STRING" id="310781.SAMN05216259_104137"/>
<evidence type="ECO:0000256" key="2">
    <source>
        <dbReference type="ARBA" id="ARBA00023125"/>
    </source>
</evidence>
<keyword evidence="2" id="KW-0238">DNA-binding</keyword>
<dbReference type="Gene3D" id="1.10.10.10">
    <property type="entry name" value="Winged helix-like DNA-binding domain superfamily/Winged helix DNA-binding domain"/>
    <property type="match status" value="1"/>
</dbReference>
<dbReference type="InterPro" id="IPR036388">
    <property type="entry name" value="WH-like_DNA-bd_sf"/>
</dbReference>
<dbReference type="Pfam" id="PF01638">
    <property type="entry name" value="HxlR"/>
    <property type="match status" value="1"/>
</dbReference>
<dbReference type="PANTHER" id="PTHR33204:SF18">
    <property type="entry name" value="TRANSCRIPTIONAL REGULATORY PROTEIN"/>
    <property type="match status" value="1"/>
</dbReference>
<evidence type="ECO:0000313" key="5">
    <source>
        <dbReference type="EMBL" id="SDN43390.1"/>
    </source>
</evidence>
<feature type="domain" description="HTH hxlR-type" evidence="4">
    <location>
        <begin position="36"/>
        <end position="135"/>
    </location>
</feature>
<protein>
    <submittedName>
        <fullName evidence="5">Transcriptional regulator, HxlR family</fullName>
    </submittedName>
</protein>
<dbReference type="EMBL" id="FNIE01000004">
    <property type="protein sequence ID" value="SDN43390.1"/>
    <property type="molecule type" value="Genomic_DNA"/>
</dbReference>
<keyword evidence="6" id="KW-1185">Reference proteome</keyword>
<dbReference type="PROSITE" id="PS51118">
    <property type="entry name" value="HTH_HXLR"/>
    <property type="match status" value="1"/>
</dbReference>